<keyword evidence="2" id="KW-1185">Reference proteome</keyword>
<dbReference type="AlphaFoldDB" id="A0A4Z0ZVB0"/>
<name>A0A4Z0ZVB0_9LEPT</name>
<accession>A0A4Z0ZVB0</accession>
<gene>
    <name evidence="1" type="ORF">EHQ62_07940</name>
</gene>
<dbReference type="Proteomes" id="UP000297567">
    <property type="component" value="Unassembled WGS sequence"/>
</dbReference>
<protein>
    <submittedName>
        <fullName evidence="1">Uncharacterized protein</fullName>
    </submittedName>
</protein>
<organism evidence="1 2">
    <name type="scientific">Leptospira jelokensis</name>
    <dbReference type="NCBI Taxonomy" id="2484931"/>
    <lineage>
        <taxon>Bacteria</taxon>
        <taxon>Pseudomonadati</taxon>
        <taxon>Spirochaetota</taxon>
        <taxon>Spirochaetia</taxon>
        <taxon>Leptospirales</taxon>
        <taxon>Leptospiraceae</taxon>
        <taxon>Leptospira</taxon>
    </lineage>
</organism>
<reference evidence="1" key="1">
    <citation type="journal article" date="2019" name="PLoS Negl. Trop. Dis.">
        <title>Revisiting the worldwide diversity of Leptospira species in the environment.</title>
        <authorList>
            <person name="Vincent A.T."/>
            <person name="Schiettekatte O."/>
            <person name="Bourhy P."/>
            <person name="Veyrier F.J."/>
            <person name="Picardeau M."/>
        </authorList>
    </citation>
    <scope>NUCLEOTIDE SEQUENCE [LARGE SCALE GENOMIC DNA]</scope>
    <source>
        <strain evidence="1">201702451</strain>
    </source>
</reference>
<sequence>MLIPLSLVSILQIEKSEEQNRLNECTGRIPGKICITIVEHHPVNIKQIELFQGGNLISILDATGVPITDAMCSIYYNIQWNASAPYRSTKIYLKNTDGEICGIGWEEKDGKTIDQLLDASNTDTQLNTVTEINSNGLTLKFYR</sequence>
<proteinExistence type="predicted"/>
<dbReference type="EMBL" id="RQGH01000014">
    <property type="protein sequence ID" value="TGL69916.1"/>
    <property type="molecule type" value="Genomic_DNA"/>
</dbReference>
<dbReference type="RefSeq" id="WP_135641699.1">
    <property type="nucleotide sequence ID" value="NZ_RQGH01000014.1"/>
</dbReference>
<evidence type="ECO:0000313" key="2">
    <source>
        <dbReference type="Proteomes" id="UP000297567"/>
    </source>
</evidence>
<evidence type="ECO:0000313" key="1">
    <source>
        <dbReference type="EMBL" id="TGL69916.1"/>
    </source>
</evidence>
<comment type="caution">
    <text evidence="1">The sequence shown here is derived from an EMBL/GenBank/DDBJ whole genome shotgun (WGS) entry which is preliminary data.</text>
</comment>